<evidence type="ECO:0000256" key="1">
    <source>
        <dbReference type="SAM" id="Phobius"/>
    </source>
</evidence>
<keyword evidence="1" id="KW-0472">Membrane</keyword>
<feature type="transmembrane region" description="Helical" evidence="1">
    <location>
        <begin position="37"/>
        <end position="56"/>
    </location>
</feature>
<accession>A0ABV4NTT4</accession>
<dbReference type="Proteomes" id="UP001569428">
    <property type="component" value="Unassembled WGS sequence"/>
</dbReference>
<organism evidence="2 3">
    <name type="scientific">Microbulbifer epialgicus</name>
    <dbReference type="NCBI Taxonomy" id="393907"/>
    <lineage>
        <taxon>Bacteria</taxon>
        <taxon>Pseudomonadati</taxon>
        <taxon>Pseudomonadota</taxon>
        <taxon>Gammaproteobacteria</taxon>
        <taxon>Cellvibrionales</taxon>
        <taxon>Microbulbiferaceae</taxon>
        <taxon>Microbulbifer</taxon>
    </lineage>
</organism>
<sequence length="131" mass="14663">MANPEITLSASDLSKWADKLAAEDWSFSTWKYLLGDAALIGLWGIFLVTLIALLLPHSRKRLAIGSRMNINLGTIFSAFIITWIVGIFGHGAMFGPGPYSYWLYQFLGADLFTSLSDWSFRYMTLLGLLFS</sequence>
<keyword evidence="1" id="KW-1133">Transmembrane helix</keyword>
<gene>
    <name evidence="2" type="ORF">ACCI49_00545</name>
</gene>
<comment type="caution">
    <text evidence="2">The sequence shown here is derived from an EMBL/GenBank/DDBJ whole genome shotgun (WGS) entry which is preliminary data.</text>
</comment>
<dbReference type="RefSeq" id="WP_371837012.1">
    <property type="nucleotide sequence ID" value="NZ_JBGMEK010000001.1"/>
</dbReference>
<dbReference type="EMBL" id="JBGMEK010000001">
    <property type="protein sequence ID" value="MFA0809391.1"/>
    <property type="molecule type" value="Genomic_DNA"/>
</dbReference>
<name>A0ABV4NTT4_9GAMM</name>
<protein>
    <submittedName>
        <fullName evidence="2">Uncharacterized protein</fullName>
    </submittedName>
</protein>
<keyword evidence="1" id="KW-0812">Transmembrane</keyword>
<reference evidence="2 3" key="1">
    <citation type="submission" date="2024-08" db="EMBL/GenBank/DDBJ databases">
        <authorList>
            <person name="Ishaq N."/>
        </authorList>
    </citation>
    <scope>NUCLEOTIDE SEQUENCE [LARGE SCALE GENOMIC DNA]</scope>
    <source>
        <strain evidence="2 3">DSM 18651</strain>
    </source>
</reference>
<proteinExistence type="predicted"/>
<evidence type="ECO:0000313" key="2">
    <source>
        <dbReference type="EMBL" id="MFA0809391.1"/>
    </source>
</evidence>
<evidence type="ECO:0000313" key="3">
    <source>
        <dbReference type="Proteomes" id="UP001569428"/>
    </source>
</evidence>
<keyword evidence="3" id="KW-1185">Reference proteome</keyword>
<feature type="transmembrane region" description="Helical" evidence="1">
    <location>
        <begin position="68"/>
        <end position="89"/>
    </location>
</feature>